<dbReference type="GO" id="GO:0005524">
    <property type="term" value="F:ATP binding"/>
    <property type="evidence" value="ECO:0007669"/>
    <property type="project" value="UniProtKB-UniRule"/>
</dbReference>
<evidence type="ECO:0000256" key="1">
    <source>
        <dbReference type="ARBA" id="ARBA00009776"/>
    </source>
</evidence>
<dbReference type="OrthoDB" id="9774907at2"/>
<feature type="domain" description="Thymidylate kinase-like" evidence="8">
    <location>
        <begin position="14"/>
        <end position="159"/>
    </location>
</feature>
<keyword evidence="2 7" id="KW-0808">Transferase</keyword>
<dbReference type="Gene3D" id="3.40.50.300">
    <property type="entry name" value="P-loop containing nucleotide triphosphate hydrolases"/>
    <property type="match status" value="1"/>
</dbReference>
<reference evidence="10" key="1">
    <citation type="submission" date="2014-02" db="EMBL/GenBank/DDBJ databases">
        <title>Complete genome sequence and comparative genomic analysis of the nitrogen-fixing bacterium Leptospirillum ferriphilum YSK.</title>
        <authorList>
            <person name="Guo X."/>
            <person name="Yin H."/>
            <person name="Liang Y."/>
            <person name="Hu Q."/>
            <person name="Ma L."/>
            <person name="Xiao Y."/>
            <person name="Zhang X."/>
            <person name="Qiu G."/>
            <person name="Liu X."/>
        </authorList>
    </citation>
    <scope>NUCLEOTIDE SEQUENCE [LARGE SCALE GENOMIC DNA]</scope>
    <source>
        <strain evidence="10">YSK</strain>
    </source>
</reference>
<dbReference type="EMBL" id="CP007243">
    <property type="protein sequence ID" value="AIA31210.1"/>
    <property type="molecule type" value="Genomic_DNA"/>
</dbReference>
<dbReference type="Proteomes" id="UP000027059">
    <property type="component" value="Chromosome"/>
</dbReference>
<evidence type="ECO:0000256" key="5">
    <source>
        <dbReference type="ARBA" id="ARBA00022777"/>
    </source>
</evidence>
<dbReference type="EC" id="2.7.4.9" evidence="7"/>
<dbReference type="RefSeq" id="WP_014962026.1">
    <property type="nucleotide sequence ID" value="NZ_CP007243.1"/>
</dbReference>
<sequence length="229" mass="26626">MEKTSQYPGTLIAIEGTDGSGKTTQSELLKHFFESRGQGVVLSPCNTAELIRGAISKLKERNTLDPVTFCFLYAADFVDRFEHVIIPALASGKVVIAEQYVYTVFARAMIRGIEQDWIRKMFDFALTPARTFYLDVRFEDLLNRIQWKSRDERYFDYYEAGMDLNLANRKKDSFVIYQKRLIEIYREMALSDGFETVDAMKPIQLQQLELRQSISQILRNRSRRKGCRS</sequence>
<proteinExistence type="inferred from homology"/>
<keyword evidence="5 7" id="KW-0418">Kinase</keyword>
<name>A0A059XVT1_9BACT</name>
<evidence type="ECO:0000313" key="9">
    <source>
        <dbReference type="EMBL" id="AIA31210.1"/>
    </source>
</evidence>
<dbReference type="AlphaFoldDB" id="A0A059XVT1"/>
<dbReference type="CDD" id="cd01672">
    <property type="entry name" value="TMPK"/>
    <property type="match status" value="1"/>
</dbReference>
<keyword evidence="10" id="KW-1185">Reference proteome</keyword>
<dbReference type="GO" id="GO:0006235">
    <property type="term" value="P:dTTP biosynthetic process"/>
    <property type="evidence" value="ECO:0007669"/>
    <property type="project" value="UniProtKB-UniRule"/>
</dbReference>
<evidence type="ECO:0000313" key="10">
    <source>
        <dbReference type="Proteomes" id="UP000027059"/>
    </source>
</evidence>
<dbReference type="PANTHER" id="PTHR10344">
    <property type="entry name" value="THYMIDYLATE KINASE"/>
    <property type="match status" value="1"/>
</dbReference>
<comment type="similarity">
    <text evidence="1 7">Belongs to the thymidylate kinase family.</text>
</comment>
<feature type="binding site" evidence="7">
    <location>
        <begin position="16"/>
        <end position="23"/>
    </location>
    <ligand>
        <name>ATP</name>
        <dbReference type="ChEBI" id="CHEBI:30616"/>
    </ligand>
</feature>
<dbReference type="HOGENOM" id="CLU_049131_1_1_0"/>
<dbReference type="NCBIfam" id="TIGR00041">
    <property type="entry name" value="DTMP_kinase"/>
    <property type="match status" value="1"/>
</dbReference>
<dbReference type="InterPro" id="IPR039430">
    <property type="entry name" value="Thymidylate_kin-like_dom"/>
</dbReference>
<evidence type="ECO:0000256" key="6">
    <source>
        <dbReference type="ARBA" id="ARBA00022840"/>
    </source>
</evidence>
<reference evidence="9 10" key="2">
    <citation type="journal article" date="2015" name="Biomed. Res. Int.">
        <title>Effects of Arsenite Resistance on the Growth and Functional Gene Expression of Leptospirillum ferriphilum and Acidithiobacillus thiooxidans in Pure Culture and Coculture.</title>
        <authorList>
            <person name="Jiang H."/>
            <person name="Liang Y."/>
            <person name="Yin H."/>
            <person name="Xiao Y."/>
            <person name="Guo X."/>
            <person name="Xu Y."/>
            <person name="Hu Q."/>
            <person name="Liu H."/>
            <person name="Liu X."/>
        </authorList>
    </citation>
    <scope>NUCLEOTIDE SEQUENCE [LARGE SCALE GENOMIC DNA]</scope>
    <source>
        <strain evidence="9 10">YSK</strain>
    </source>
</reference>
<dbReference type="GO" id="GO:0006227">
    <property type="term" value="P:dUDP biosynthetic process"/>
    <property type="evidence" value="ECO:0007669"/>
    <property type="project" value="TreeGrafter"/>
</dbReference>
<dbReference type="InterPro" id="IPR027417">
    <property type="entry name" value="P-loop_NTPase"/>
</dbReference>
<dbReference type="PANTHER" id="PTHR10344:SF1">
    <property type="entry name" value="THYMIDYLATE KINASE"/>
    <property type="match status" value="1"/>
</dbReference>
<organism evidence="9 10">
    <name type="scientific">Leptospirillum ferriphilum YSK</name>
    <dbReference type="NCBI Taxonomy" id="1441628"/>
    <lineage>
        <taxon>Bacteria</taxon>
        <taxon>Pseudomonadati</taxon>
        <taxon>Nitrospirota</taxon>
        <taxon>Nitrospiria</taxon>
        <taxon>Nitrospirales</taxon>
        <taxon>Nitrospiraceae</taxon>
        <taxon>Leptospirillum</taxon>
    </lineage>
</organism>
<dbReference type="KEGG" id="lfp:Y981_12125"/>
<dbReference type="Pfam" id="PF02223">
    <property type="entry name" value="Thymidylate_kin"/>
    <property type="match status" value="1"/>
</dbReference>
<gene>
    <name evidence="7" type="primary">tmk</name>
    <name evidence="9" type="ORF">Y981_12125</name>
</gene>
<accession>A0A059XVT1</accession>
<keyword evidence="4 7" id="KW-0547">Nucleotide-binding</keyword>
<comment type="catalytic activity">
    <reaction evidence="7">
        <text>dTMP + ATP = dTDP + ADP</text>
        <dbReference type="Rhea" id="RHEA:13517"/>
        <dbReference type="ChEBI" id="CHEBI:30616"/>
        <dbReference type="ChEBI" id="CHEBI:58369"/>
        <dbReference type="ChEBI" id="CHEBI:63528"/>
        <dbReference type="ChEBI" id="CHEBI:456216"/>
        <dbReference type="EC" id="2.7.4.9"/>
    </reaction>
</comment>
<comment type="function">
    <text evidence="7">Phosphorylation of dTMP to form dTDP in both de novo and salvage pathways of dTTP synthesis.</text>
</comment>
<dbReference type="GO" id="GO:0005737">
    <property type="term" value="C:cytoplasm"/>
    <property type="evidence" value="ECO:0007669"/>
    <property type="project" value="TreeGrafter"/>
</dbReference>
<evidence type="ECO:0000259" key="8">
    <source>
        <dbReference type="Pfam" id="PF02223"/>
    </source>
</evidence>
<dbReference type="InterPro" id="IPR018094">
    <property type="entry name" value="Thymidylate_kinase"/>
</dbReference>
<dbReference type="GO" id="GO:0006233">
    <property type="term" value="P:dTDP biosynthetic process"/>
    <property type="evidence" value="ECO:0007669"/>
    <property type="project" value="InterPro"/>
</dbReference>
<protein>
    <recommendedName>
        <fullName evidence="7">Thymidylate kinase</fullName>
        <ecNumber evidence="7">2.7.4.9</ecNumber>
    </recommendedName>
    <alternativeName>
        <fullName evidence="7">dTMP kinase</fullName>
    </alternativeName>
</protein>
<dbReference type="GO" id="GO:0004798">
    <property type="term" value="F:dTMP kinase activity"/>
    <property type="evidence" value="ECO:0007669"/>
    <property type="project" value="UniProtKB-UniRule"/>
</dbReference>
<evidence type="ECO:0000256" key="2">
    <source>
        <dbReference type="ARBA" id="ARBA00022679"/>
    </source>
</evidence>
<evidence type="ECO:0000256" key="7">
    <source>
        <dbReference type="HAMAP-Rule" id="MF_00165"/>
    </source>
</evidence>
<keyword evidence="3 7" id="KW-0545">Nucleotide biosynthesis</keyword>
<dbReference type="HAMAP" id="MF_00165">
    <property type="entry name" value="Thymidylate_kinase"/>
    <property type="match status" value="1"/>
</dbReference>
<evidence type="ECO:0000256" key="3">
    <source>
        <dbReference type="ARBA" id="ARBA00022727"/>
    </source>
</evidence>
<dbReference type="SUPFAM" id="SSF52540">
    <property type="entry name" value="P-loop containing nucleoside triphosphate hydrolases"/>
    <property type="match status" value="1"/>
</dbReference>
<keyword evidence="6 7" id="KW-0067">ATP-binding</keyword>
<evidence type="ECO:0000256" key="4">
    <source>
        <dbReference type="ARBA" id="ARBA00022741"/>
    </source>
</evidence>